<dbReference type="Proteomes" id="UP000502260">
    <property type="component" value="Chromosome"/>
</dbReference>
<proteinExistence type="predicted"/>
<dbReference type="Pfam" id="PF09931">
    <property type="entry name" value="Phage_phiJL001_Gp84_N"/>
    <property type="match status" value="1"/>
</dbReference>
<dbReference type="EMBL" id="AP022853">
    <property type="protein sequence ID" value="BCB28158.1"/>
    <property type="molecule type" value="Genomic_DNA"/>
</dbReference>
<organism evidence="2 3">
    <name type="scientific">Sulfurimicrobium lacus</name>
    <dbReference type="NCBI Taxonomy" id="2715678"/>
    <lineage>
        <taxon>Bacteria</taxon>
        <taxon>Pseudomonadati</taxon>
        <taxon>Pseudomonadota</taxon>
        <taxon>Betaproteobacteria</taxon>
        <taxon>Nitrosomonadales</taxon>
        <taxon>Sulfuricellaceae</taxon>
        <taxon>Sulfurimicrobium</taxon>
    </lineage>
</organism>
<dbReference type="Pfam" id="PF09356">
    <property type="entry name" value="Phage_BR0599"/>
    <property type="match status" value="1"/>
</dbReference>
<gene>
    <name evidence="2" type="ORF">SKTS_30440</name>
</gene>
<dbReference type="InterPro" id="IPR011928">
    <property type="entry name" value="Phage_phiJL001_Gp84"/>
</dbReference>
<evidence type="ECO:0000259" key="1">
    <source>
        <dbReference type="Pfam" id="PF09356"/>
    </source>
</evidence>
<keyword evidence="3" id="KW-1185">Reference proteome</keyword>
<name>A0A6F8VEL6_9PROT</name>
<evidence type="ECO:0000313" key="2">
    <source>
        <dbReference type="EMBL" id="BCB28158.1"/>
    </source>
</evidence>
<protein>
    <recommendedName>
        <fullName evidence="1">Bacteriophage phiJL001 Gp84 C-terminal domain-containing protein</fullName>
    </recommendedName>
</protein>
<feature type="domain" description="Bacteriophage phiJL001 Gp84 C-terminal" evidence="1">
    <location>
        <begin position="186"/>
        <end position="256"/>
    </location>
</feature>
<dbReference type="AlphaFoldDB" id="A0A6F8VEL6"/>
<dbReference type="RefSeq" id="WP_173067063.1">
    <property type="nucleotide sequence ID" value="NZ_AP022853.1"/>
</dbReference>
<reference evidence="3" key="1">
    <citation type="submission" date="2020-03" db="EMBL/GenBank/DDBJ databases">
        <title>Complete genome sequence of sulfur-oxidizing bacterium skT11.</title>
        <authorList>
            <person name="Kanda M."/>
            <person name="Kojima H."/>
            <person name="Fukui M."/>
        </authorList>
    </citation>
    <scope>NUCLEOTIDE SEQUENCE [LARGE SCALE GENOMIC DNA]</scope>
    <source>
        <strain evidence="3">skT11</strain>
    </source>
</reference>
<evidence type="ECO:0000313" key="3">
    <source>
        <dbReference type="Proteomes" id="UP000502260"/>
    </source>
</evidence>
<dbReference type="NCBIfam" id="TIGR02218">
    <property type="entry name" value="phg_TIGR02218"/>
    <property type="match status" value="1"/>
</dbReference>
<dbReference type="InterPro" id="IPR018964">
    <property type="entry name" value="Phage_phiJL001_Gp84_C"/>
</dbReference>
<sequence length="265" mass="28360">MTYTTQEISAAAGQPVELYRFVLGQQVWTVTSARDVITYQAESYQPAVIRRSAVEQSPDFARNGIDLECARDFAVAQLFAAARPNGVVSLTVFRNHLGDAEYITWWKGRVASVVFSGSTAKIRCESIFTALKRPGLRAHYQTGCRHALFDPGCGMNNQAYKVAGTVSALSGLNVTSSALLAQATGWLTGGYLRVGGVPRMITNHSGDTVTLSAVLPGIAVGSAFEAFAGCDRTFATCQSKFGNSLNFGGFPWIPVKNPFAGDSIV</sequence>
<dbReference type="KEGG" id="slac:SKTS_30440"/>
<accession>A0A6F8VEL6</accession>